<feature type="non-terminal residue" evidence="7">
    <location>
        <position position="1"/>
    </location>
</feature>
<dbReference type="PANTHER" id="PTHR10434:SF64">
    <property type="entry name" value="1-ACYL-SN-GLYCEROL-3-PHOSPHATE ACYLTRANSFERASE-RELATED"/>
    <property type="match status" value="1"/>
</dbReference>
<organism evidence="7 8">
    <name type="scientific">Streptomyces boluensis</name>
    <dbReference type="NCBI Taxonomy" id="1775135"/>
    <lineage>
        <taxon>Bacteria</taxon>
        <taxon>Bacillati</taxon>
        <taxon>Actinomycetota</taxon>
        <taxon>Actinomycetes</taxon>
        <taxon>Kitasatosporales</taxon>
        <taxon>Streptomycetaceae</taxon>
        <taxon>Streptomyces</taxon>
    </lineage>
</organism>
<evidence type="ECO:0000256" key="3">
    <source>
        <dbReference type="ARBA" id="ARBA00022679"/>
    </source>
</evidence>
<reference evidence="7" key="1">
    <citation type="submission" date="2020-01" db="EMBL/GenBank/DDBJ databases">
        <title>Whole-genome analyses of novel actinobacteria.</title>
        <authorList>
            <person name="Sahin N."/>
        </authorList>
    </citation>
    <scope>NUCLEOTIDE SEQUENCE</scope>
    <source>
        <strain evidence="7">YC537</strain>
    </source>
</reference>
<dbReference type="Pfam" id="PF01553">
    <property type="entry name" value="Acyltransferase"/>
    <property type="match status" value="1"/>
</dbReference>
<dbReference type="CDD" id="cd07989">
    <property type="entry name" value="LPLAT_AGPAT-like"/>
    <property type="match status" value="1"/>
</dbReference>
<dbReference type="RefSeq" id="WP_161705677.1">
    <property type="nucleotide sequence ID" value="NZ_JAAAHS010000575.1"/>
</dbReference>
<accession>A0A964UYU7</accession>
<proteinExistence type="predicted"/>
<comment type="caution">
    <text evidence="7">The sequence shown here is derived from an EMBL/GenBank/DDBJ whole genome shotgun (WGS) entry which is preliminary data.</text>
</comment>
<dbReference type="EMBL" id="JAAAHS010000575">
    <property type="protein sequence ID" value="NBE56750.1"/>
    <property type="molecule type" value="Genomic_DNA"/>
</dbReference>
<sequence>TPGTPGTPSTHGTLVVANHISWLDVVALLACEPVALVAKREVGRWPVVGPLARRIDTCFIDRGSLRALPQAVDRVREFLAAGRTVAVFPQGTTWCTAAGGTFRRALFQAAVDARVPVRPVTLDYVQHGTPSTVAGFLGDDGFVPSLHRVARADGLTVRIRAHAPLASTGPGVDRRVLAAAAQESVFQNRPRRHG</sequence>
<keyword evidence="5 7" id="KW-0012">Acyltransferase</keyword>
<evidence type="ECO:0000256" key="1">
    <source>
        <dbReference type="ARBA" id="ARBA00005189"/>
    </source>
</evidence>
<keyword evidence="3" id="KW-0808">Transferase</keyword>
<gene>
    <name evidence="7" type="ORF">GUY60_36080</name>
</gene>
<comment type="pathway">
    <text evidence="1">Lipid metabolism.</text>
</comment>
<dbReference type="AlphaFoldDB" id="A0A964UYU7"/>
<evidence type="ECO:0000256" key="4">
    <source>
        <dbReference type="ARBA" id="ARBA00023098"/>
    </source>
</evidence>
<evidence type="ECO:0000313" key="8">
    <source>
        <dbReference type="Proteomes" id="UP000598297"/>
    </source>
</evidence>
<dbReference type="InterPro" id="IPR002123">
    <property type="entry name" value="Plipid/glycerol_acylTrfase"/>
</dbReference>
<protein>
    <submittedName>
        <fullName evidence="7">1-acyl-sn-glycerol-3-phosphate acyltransferase</fullName>
    </submittedName>
</protein>
<evidence type="ECO:0000256" key="5">
    <source>
        <dbReference type="ARBA" id="ARBA00023315"/>
    </source>
</evidence>
<name>A0A964UYU7_9ACTN</name>
<keyword evidence="4" id="KW-0443">Lipid metabolism</keyword>
<keyword evidence="2" id="KW-0444">Lipid biosynthesis</keyword>
<evidence type="ECO:0000256" key="2">
    <source>
        <dbReference type="ARBA" id="ARBA00022516"/>
    </source>
</evidence>
<feature type="domain" description="Phospholipid/glycerol acyltransferase" evidence="6">
    <location>
        <begin position="13"/>
        <end position="125"/>
    </location>
</feature>
<dbReference type="SUPFAM" id="SSF69593">
    <property type="entry name" value="Glycerol-3-phosphate (1)-acyltransferase"/>
    <property type="match status" value="1"/>
</dbReference>
<evidence type="ECO:0000313" key="7">
    <source>
        <dbReference type="EMBL" id="NBE56750.1"/>
    </source>
</evidence>
<dbReference type="PANTHER" id="PTHR10434">
    <property type="entry name" value="1-ACYL-SN-GLYCEROL-3-PHOSPHATE ACYLTRANSFERASE"/>
    <property type="match status" value="1"/>
</dbReference>
<dbReference type="SMART" id="SM00563">
    <property type="entry name" value="PlsC"/>
    <property type="match status" value="1"/>
</dbReference>
<dbReference type="OrthoDB" id="5184723at2"/>
<dbReference type="Proteomes" id="UP000598297">
    <property type="component" value="Unassembled WGS sequence"/>
</dbReference>
<keyword evidence="8" id="KW-1185">Reference proteome</keyword>
<evidence type="ECO:0000259" key="6">
    <source>
        <dbReference type="SMART" id="SM00563"/>
    </source>
</evidence>
<dbReference type="GO" id="GO:0006654">
    <property type="term" value="P:phosphatidic acid biosynthetic process"/>
    <property type="evidence" value="ECO:0007669"/>
    <property type="project" value="TreeGrafter"/>
</dbReference>
<dbReference type="GO" id="GO:0003841">
    <property type="term" value="F:1-acylglycerol-3-phosphate O-acyltransferase activity"/>
    <property type="evidence" value="ECO:0007669"/>
    <property type="project" value="TreeGrafter"/>
</dbReference>